<feature type="transmembrane region" description="Helical" evidence="6">
    <location>
        <begin position="80"/>
        <end position="106"/>
    </location>
</feature>
<accession>A0A328U4V1</accession>
<dbReference type="CDD" id="cd06261">
    <property type="entry name" value="TM_PBP2"/>
    <property type="match status" value="1"/>
</dbReference>
<dbReference type="InterPro" id="IPR035906">
    <property type="entry name" value="MetI-like_sf"/>
</dbReference>
<evidence type="ECO:0000256" key="2">
    <source>
        <dbReference type="ARBA" id="ARBA00022448"/>
    </source>
</evidence>
<dbReference type="Proteomes" id="UP000249260">
    <property type="component" value="Unassembled WGS sequence"/>
</dbReference>
<comment type="subcellular location">
    <subcellularLocation>
        <location evidence="6">Cell membrane</location>
        <topology evidence="6">Multi-pass membrane protein</topology>
    </subcellularLocation>
    <subcellularLocation>
        <location evidence="1">Membrane</location>
        <topology evidence="1">Multi-pass membrane protein</topology>
    </subcellularLocation>
</comment>
<keyword evidence="2 6" id="KW-0813">Transport</keyword>
<evidence type="ECO:0000256" key="4">
    <source>
        <dbReference type="ARBA" id="ARBA00022989"/>
    </source>
</evidence>
<dbReference type="SUPFAM" id="SSF161098">
    <property type="entry name" value="MetI-like"/>
    <property type="match status" value="1"/>
</dbReference>
<evidence type="ECO:0000259" key="7">
    <source>
        <dbReference type="PROSITE" id="PS50928"/>
    </source>
</evidence>
<sequence>MNKTLLTGLLITILMLAASFFGQYFAPHDLSEHVSIDYLVDENGESNLIVPPLAPNSSYPFGTDKYGYDMMAKLLAGAKYTIIASLAVAVVRIAAGGIIGLLIGYLSKSKPARTDRVPIWNVLNGIPIFIIVWMVMIGVTMNPSASPFTMALILSVVLALVGIPSVASTVKEKTLVIREKQFILSAKSIGAGHWTIIRTHLFPHLKESFLILFVQEIVLILGLFGQLAIFNIFVGGTTMYFDPVEYVSRTNEWSGLIGQARNNLFINQWILVIPLIAYIVFILGFHLISIGLEKLYKQKFSKFSHI</sequence>
<evidence type="ECO:0000256" key="6">
    <source>
        <dbReference type="RuleBase" id="RU363032"/>
    </source>
</evidence>
<dbReference type="GO" id="GO:0055085">
    <property type="term" value="P:transmembrane transport"/>
    <property type="evidence" value="ECO:0007669"/>
    <property type="project" value="InterPro"/>
</dbReference>
<feature type="domain" description="ABC transmembrane type-1" evidence="7">
    <location>
        <begin position="82"/>
        <end position="289"/>
    </location>
</feature>
<dbReference type="PANTHER" id="PTHR43839">
    <property type="entry name" value="OPPC IN A BINDING PROTEIN-DEPENDENT TRANSPORT SYSTEM"/>
    <property type="match status" value="1"/>
</dbReference>
<organism evidence="8 9">
    <name type="scientific">Paenibacillus montanisoli</name>
    <dbReference type="NCBI Taxonomy" id="2081970"/>
    <lineage>
        <taxon>Bacteria</taxon>
        <taxon>Bacillati</taxon>
        <taxon>Bacillota</taxon>
        <taxon>Bacilli</taxon>
        <taxon>Bacillales</taxon>
        <taxon>Paenibacillaceae</taxon>
        <taxon>Paenibacillus</taxon>
    </lineage>
</organism>
<keyword evidence="3 6" id="KW-0812">Transmembrane</keyword>
<dbReference type="Pfam" id="PF00528">
    <property type="entry name" value="BPD_transp_1"/>
    <property type="match status" value="1"/>
</dbReference>
<evidence type="ECO:0000313" key="8">
    <source>
        <dbReference type="EMBL" id="RAP75955.1"/>
    </source>
</evidence>
<gene>
    <name evidence="8" type="ORF">DL346_11035</name>
</gene>
<keyword evidence="5 6" id="KW-0472">Membrane</keyword>
<comment type="similarity">
    <text evidence="6">Belongs to the binding-protein-dependent transport system permease family.</text>
</comment>
<proteinExistence type="inferred from homology"/>
<evidence type="ECO:0000256" key="3">
    <source>
        <dbReference type="ARBA" id="ARBA00022692"/>
    </source>
</evidence>
<comment type="caution">
    <text evidence="8">The sequence shown here is derived from an EMBL/GenBank/DDBJ whole genome shotgun (WGS) entry which is preliminary data.</text>
</comment>
<reference evidence="8 9" key="1">
    <citation type="submission" date="2018-06" db="EMBL/GenBank/DDBJ databases">
        <title>Paenibacillus montanisoli sp. nov., isolated from mountain area soil.</title>
        <authorList>
            <person name="Wu M."/>
        </authorList>
    </citation>
    <scope>NUCLEOTIDE SEQUENCE [LARGE SCALE GENOMIC DNA]</scope>
    <source>
        <strain evidence="8 9">RA17</strain>
    </source>
</reference>
<evidence type="ECO:0000256" key="1">
    <source>
        <dbReference type="ARBA" id="ARBA00004141"/>
    </source>
</evidence>
<protein>
    <submittedName>
        <fullName evidence="8">ABC transporter permease</fullName>
    </submittedName>
</protein>
<feature type="transmembrane region" description="Helical" evidence="6">
    <location>
        <begin position="118"/>
        <end position="136"/>
    </location>
</feature>
<dbReference type="InterPro" id="IPR000515">
    <property type="entry name" value="MetI-like"/>
</dbReference>
<dbReference type="OrthoDB" id="9814383at2"/>
<name>A0A328U4V1_9BACL</name>
<feature type="transmembrane region" description="Helical" evidence="6">
    <location>
        <begin position="209"/>
        <end position="234"/>
    </location>
</feature>
<dbReference type="GO" id="GO:0005886">
    <property type="term" value="C:plasma membrane"/>
    <property type="evidence" value="ECO:0007669"/>
    <property type="project" value="UniProtKB-SubCell"/>
</dbReference>
<dbReference type="EMBL" id="QLUW01000002">
    <property type="protein sequence ID" value="RAP75955.1"/>
    <property type="molecule type" value="Genomic_DNA"/>
</dbReference>
<evidence type="ECO:0000313" key="9">
    <source>
        <dbReference type="Proteomes" id="UP000249260"/>
    </source>
</evidence>
<dbReference type="AlphaFoldDB" id="A0A328U4V1"/>
<dbReference type="RefSeq" id="WP_112882180.1">
    <property type="nucleotide sequence ID" value="NZ_QLUW01000002.1"/>
</dbReference>
<feature type="transmembrane region" description="Helical" evidence="6">
    <location>
        <begin position="148"/>
        <end position="170"/>
    </location>
</feature>
<dbReference type="PROSITE" id="PS50928">
    <property type="entry name" value="ABC_TM1"/>
    <property type="match status" value="1"/>
</dbReference>
<dbReference type="Gene3D" id="1.10.3720.10">
    <property type="entry name" value="MetI-like"/>
    <property type="match status" value="1"/>
</dbReference>
<evidence type="ECO:0000256" key="5">
    <source>
        <dbReference type="ARBA" id="ARBA00023136"/>
    </source>
</evidence>
<keyword evidence="4 6" id="KW-1133">Transmembrane helix</keyword>
<dbReference type="PANTHER" id="PTHR43839:SF3">
    <property type="entry name" value="OLIGOPEPTIDE ABC TRANSPORTER, PERMEASE PROTEIN"/>
    <property type="match status" value="1"/>
</dbReference>
<keyword evidence="9" id="KW-1185">Reference proteome</keyword>
<feature type="transmembrane region" description="Helical" evidence="6">
    <location>
        <begin position="269"/>
        <end position="292"/>
    </location>
</feature>